<evidence type="ECO:0000256" key="3">
    <source>
        <dbReference type="ARBA" id="ARBA00022833"/>
    </source>
</evidence>
<organism evidence="8">
    <name type="scientific">Anoplophora glabripennis</name>
    <name type="common">Asian longhorn beetle</name>
    <name type="synonym">Anoplophora nobilis</name>
    <dbReference type="NCBI Taxonomy" id="217634"/>
    <lineage>
        <taxon>Eukaryota</taxon>
        <taxon>Metazoa</taxon>
        <taxon>Ecdysozoa</taxon>
        <taxon>Arthropoda</taxon>
        <taxon>Hexapoda</taxon>
        <taxon>Insecta</taxon>
        <taxon>Pterygota</taxon>
        <taxon>Neoptera</taxon>
        <taxon>Endopterygota</taxon>
        <taxon>Coleoptera</taxon>
        <taxon>Polyphaga</taxon>
        <taxon>Cucujiformia</taxon>
        <taxon>Chrysomeloidea</taxon>
        <taxon>Cerambycidae</taxon>
        <taxon>Lamiinae</taxon>
        <taxon>Lamiini</taxon>
        <taxon>Anoplophora</taxon>
    </lineage>
</organism>
<dbReference type="InterPro" id="IPR001841">
    <property type="entry name" value="Znf_RING"/>
</dbReference>
<keyword evidence="6" id="KW-1133">Transmembrane helix</keyword>
<name>V5GWC6_ANOGL</name>
<keyword evidence="2 4" id="KW-0863">Zinc-finger</keyword>
<evidence type="ECO:0000256" key="1">
    <source>
        <dbReference type="ARBA" id="ARBA00022723"/>
    </source>
</evidence>
<feature type="region of interest" description="Disordered" evidence="5">
    <location>
        <begin position="33"/>
        <end position="76"/>
    </location>
</feature>
<accession>V5GWC6</accession>
<sequence length="124" mass="14215">MTLQVHPIALGCMLVVAVGTLIYTYMTTRQQAQEHSYGGSSRSRRDIYEDPPFGVSRSSSWSTIPDDREPPSRKKKRDICTICLSPLKWDMKTLTCSHVFHSHCITMWLNKKNTCPLCRTETHI</sequence>
<keyword evidence="6" id="KW-0472">Membrane</keyword>
<dbReference type="PANTHER" id="PTHR15710:SF194">
    <property type="entry name" value="RING_U-BOX SUPERFAMILY PROTEIN"/>
    <property type="match status" value="1"/>
</dbReference>
<dbReference type="GO" id="GO:0016567">
    <property type="term" value="P:protein ubiquitination"/>
    <property type="evidence" value="ECO:0007669"/>
    <property type="project" value="TreeGrafter"/>
</dbReference>
<dbReference type="EMBL" id="GALX01002474">
    <property type="protein sequence ID" value="JAB65992.1"/>
    <property type="molecule type" value="Transcribed_RNA"/>
</dbReference>
<protein>
    <submittedName>
        <fullName evidence="8">E3 ubiquitin-protein ligase</fullName>
    </submittedName>
</protein>
<evidence type="ECO:0000256" key="4">
    <source>
        <dbReference type="PROSITE-ProRule" id="PRU00175"/>
    </source>
</evidence>
<evidence type="ECO:0000313" key="8">
    <source>
        <dbReference type="EMBL" id="JAB65992.1"/>
    </source>
</evidence>
<keyword evidence="1" id="KW-0479">Metal-binding</keyword>
<keyword evidence="3" id="KW-0862">Zinc</keyword>
<dbReference type="Pfam" id="PF13639">
    <property type="entry name" value="zf-RING_2"/>
    <property type="match status" value="1"/>
</dbReference>
<dbReference type="InterPro" id="IPR013083">
    <property type="entry name" value="Znf_RING/FYVE/PHD"/>
</dbReference>
<evidence type="ECO:0000256" key="5">
    <source>
        <dbReference type="SAM" id="MobiDB-lite"/>
    </source>
</evidence>
<keyword evidence="6" id="KW-0812">Transmembrane</keyword>
<dbReference type="Gene3D" id="3.30.40.10">
    <property type="entry name" value="Zinc/RING finger domain, C3HC4 (zinc finger)"/>
    <property type="match status" value="1"/>
</dbReference>
<dbReference type="GO" id="GO:0061630">
    <property type="term" value="F:ubiquitin protein ligase activity"/>
    <property type="evidence" value="ECO:0007669"/>
    <property type="project" value="TreeGrafter"/>
</dbReference>
<dbReference type="SMART" id="SM00184">
    <property type="entry name" value="RING"/>
    <property type="match status" value="1"/>
</dbReference>
<gene>
    <name evidence="8" type="primary">HRD1</name>
</gene>
<feature type="domain" description="RING-type" evidence="7">
    <location>
        <begin position="80"/>
        <end position="119"/>
    </location>
</feature>
<dbReference type="PANTHER" id="PTHR15710">
    <property type="entry name" value="E3 UBIQUITIN-PROTEIN LIGASE PRAJA"/>
    <property type="match status" value="1"/>
</dbReference>
<dbReference type="GO" id="GO:0005737">
    <property type="term" value="C:cytoplasm"/>
    <property type="evidence" value="ECO:0007669"/>
    <property type="project" value="TreeGrafter"/>
</dbReference>
<feature type="transmembrane region" description="Helical" evidence="6">
    <location>
        <begin position="6"/>
        <end position="26"/>
    </location>
</feature>
<evidence type="ECO:0000256" key="6">
    <source>
        <dbReference type="SAM" id="Phobius"/>
    </source>
</evidence>
<dbReference type="PROSITE" id="PS50089">
    <property type="entry name" value="ZF_RING_2"/>
    <property type="match status" value="1"/>
</dbReference>
<proteinExistence type="predicted"/>
<evidence type="ECO:0000259" key="7">
    <source>
        <dbReference type="PROSITE" id="PS50089"/>
    </source>
</evidence>
<dbReference type="GO" id="GO:0008270">
    <property type="term" value="F:zinc ion binding"/>
    <property type="evidence" value="ECO:0007669"/>
    <property type="project" value="UniProtKB-KW"/>
</dbReference>
<reference evidence="8" key="1">
    <citation type="submission" date="2013-07" db="EMBL/GenBank/DDBJ databases">
        <title>Midgut Transcriptome Profiling of Anoplphora glabripennis, a Lignocellulose Degrading, Wood-Boring Cerambycid.</title>
        <authorList>
            <person name="Scully E.D."/>
            <person name="Hoover K."/>
            <person name="Carlson J.E."/>
            <person name="Tien M."/>
            <person name="Geib S.M."/>
        </authorList>
    </citation>
    <scope>NUCLEOTIDE SEQUENCE</scope>
</reference>
<dbReference type="SUPFAM" id="SSF57850">
    <property type="entry name" value="RING/U-box"/>
    <property type="match status" value="1"/>
</dbReference>
<dbReference type="AlphaFoldDB" id="V5GWC6"/>
<evidence type="ECO:0000256" key="2">
    <source>
        <dbReference type="ARBA" id="ARBA00022771"/>
    </source>
</evidence>